<evidence type="ECO:0000313" key="2">
    <source>
        <dbReference type="Proteomes" id="UP000814033"/>
    </source>
</evidence>
<dbReference type="Proteomes" id="UP000814033">
    <property type="component" value="Unassembled WGS sequence"/>
</dbReference>
<proteinExistence type="predicted"/>
<accession>A0ACB8S9M2</accession>
<evidence type="ECO:0000313" key="1">
    <source>
        <dbReference type="EMBL" id="KAI0053194.1"/>
    </source>
</evidence>
<keyword evidence="2" id="KW-1185">Reference proteome</keyword>
<comment type="caution">
    <text evidence="1">The sequence shown here is derived from an EMBL/GenBank/DDBJ whole genome shotgun (WGS) entry which is preliminary data.</text>
</comment>
<name>A0ACB8S9M2_9AGAM</name>
<dbReference type="EMBL" id="MU275841">
    <property type="protein sequence ID" value="KAI0053194.1"/>
    <property type="molecule type" value="Genomic_DNA"/>
</dbReference>
<reference evidence="1" key="1">
    <citation type="submission" date="2021-02" db="EMBL/GenBank/DDBJ databases">
        <authorList>
            <consortium name="DOE Joint Genome Institute"/>
            <person name="Ahrendt S."/>
            <person name="Looney B.P."/>
            <person name="Miyauchi S."/>
            <person name="Morin E."/>
            <person name="Drula E."/>
            <person name="Courty P.E."/>
            <person name="Chicoki N."/>
            <person name="Fauchery L."/>
            <person name="Kohler A."/>
            <person name="Kuo A."/>
            <person name="Labutti K."/>
            <person name="Pangilinan J."/>
            <person name="Lipzen A."/>
            <person name="Riley R."/>
            <person name="Andreopoulos W."/>
            <person name="He G."/>
            <person name="Johnson J."/>
            <person name="Barry K.W."/>
            <person name="Grigoriev I.V."/>
            <person name="Nagy L."/>
            <person name="Hibbett D."/>
            <person name="Henrissat B."/>
            <person name="Matheny P.B."/>
            <person name="Labbe J."/>
            <person name="Martin F."/>
        </authorList>
    </citation>
    <scope>NUCLEOTIDE SEQUENCE</scope>
    <source>
        <strain evidence="1">FP105234-sp</strain>
    </source>
</reference>
<organism evidence="1 2">
    <name type="scientific">Auriscalpium vulgare</name>
    <dbReference type="NCBI Taxonomy" id="40419"/>
    <lineage>
        <taxon>Eukaryota</taxon>
        <taxon>Fungi</taxon>
        <taxon>Dikarya</taxon>
        <taxon>Basidiomycota</taxon>
        <taxon>Agaricomycotina</taxon>
        <taxon>Agaricomycetes</taxon>
        <taxon>Russulales</taxon>
        <taxon>Auriscalpiaceae</taxon>
        <taxon>Auriscalpium</taxon>
    </lineage>
</organism>
<reference evidence="1" key="2">
    <citation type="journal article" date="2022" name="New Phytol.">
        <title>Evolutionary transition to the ectomycorrhizal habit in the genomes of a hyperdiverse lineage of mushroom-forming fungi.</title>
        <authorList>
            <person name="Looney B."/>
            <person name="Miyauchi S."/>
            <person name="Morin E."/>
            <person name="Drula E."/>
            <person name="Courty P.E."/>
            <person name="Kohler A."/>
            <person name="Kuo A."/>
            <person name="LaButti K."/>
            <person name="Pangilinan J."/>
            <person name="Lipzen A."/>
            <person name="Riley R."/>
            <person name="Andreopoulos W."/>
            <person name="He G."/>
            <person name="Johnson J."/>
            <person name="Nolan M."/>
            <person name="Tritt A."/>
            <person name="Barry K.W."/>
            <person name="Grigoriev I.V."/>
            <person name="Nagy L.G."/>
            <person name="Hibbett D."/>
            <person name="Henrissat B."/>
            <person name="Matheny P.B."/>
            <person name="Labbe J."/>
            <person name="Martin F.M."/>
        </authorList>
    </citation>
    <scope>NUCLEOTIDE SEQUENCE</scope>
    <source>
        <strain evidence="1">FP105234-sp</strain>
    </source>
</reference>
<protein>
    <submittedName>
        <fullName evidence="1">Uncharacterized protein</fullName>
    </submittedName>
</protein>
<gene>
    <name evidence="1" type="ORF">FA95DRAFT_1674586</name>
</gene>
<sequence length="502" mass="53418">MSPRSQESTSSEGVPTGGTPRFSLPPMSTSGFQGECDFFTCPKPLLTSNAGSLEEARDMARRAVKLLPSLISHFRNHLDPSTPSRSPTPTSPTPPPFVASQTLPSPPPSPPPSPRRFTSGPPPPVQLIMPSLPPPPQIARRLPSQPSGPTSPPSTATRPIQREPPYGHTPDPSWSSLYRSQPASASPGSSPGHMGATLPEAPAEASAPVTDVPPAPGLVLSAALEADGSSETSSTSSATTSPSLLGHKRSREDHEDVTSPTTLASDNEERPAHRRRIDYAPPTTPAAKVGRRPPTPGAPAAVRRSKAASRAPSEPQTPTPSRALFAVREAKARALVGTLPASTSAVAHSTTRPPSPEALPPVLNRKRLRDESEDDTSRASVSHTLPSSPRTFPPAIGRKRRRDESDDTPSHAPAVEEPPRHRRYTGSAPLLPTPRRSQRLENRNLSVPLAANGSGMRGLSHLRATTPLTPATPSWERVSFPPIADEPRRMMTRSRASRSVRK</sequence>